<dbReference type="InterPro" id="IPR000595">
    <property type="entry name" value="cNMP-bd_dom"/>
</dbReference>
<dbReference type="InterPro" id="IPR014710">
    <property type="entry name" value="RmlC-like_jellyroll"/>
</dbReference>
<accession>A0A916Z9W2</accession>
<dbReference type="Gene3D" id="1.10.10.10">
    <property type="entry name" value="Winged helix-like DNA-binding domain superfamily/Winged helix DNA-binding domain"/>
    <property type="match status" value="1"/>
</dbReference>
<dbReference type="InterPro" id="IPR018490">
    <property type="entry name" value="cNMP-bd_dom_sf"/>
</dbReference>
<dbReference type="InterPro" id="IPR012318">
    <property type="entry name" value="HTH_CRP"/>
</dbReference>
<dbReference type="SMART" id="SM00419">
    <property type="entry name" value="HTH_CRP"/>
    <property type="match status" value="1"/>
</dbReference>
<protein>
    <recommendedName>
        <fullName evidence="4">HTH crp-type domain-containing protein</fullName>
    </recommendedName>
</protein>
<sequence>METSMTMTIDHALGRKLERFARLSEEDHRALRRLREAPLREVEPRADLIAEGDEPAVVRLSESGWACRYKHLPNGRRQIVGLFVPGDFCDLNVYILRHLDHSIGAISKVRYYALPPHMIEELVHDRPRIGKALLWNELVQASIQREWLLTLGQRNARERLANLFVEMFHRVRSIGLAGDGKFEFPLTQTDLADTTGMTPVHTNRTIQELRQEGLIDMDRRHLGICDLAALSRLAMFNAGYLHLDREGETLDAAN</sequence>
<feature type="domain" description="HTH crp-type" evidence="4">
    <location>
        <begin position="154"/>
        <end position="228"/>
    </location>
</feature>
<comment type="caution">
    <text evidence="5">The sequence shown here is derived from an EMBL/GenBank/DDBJ whole genome shotgun (WGS) entry which is preliminary data.</text>
</comment>
<keyword evidence="1" id="KW-0805">Transcription regulation</keyword>
<dbReference type="Proteomes" id="UP000612349">
    <property type="component" value="Unassembled WGS sequence"/>
</dbReference>
<dbReference type="GO" id="GO:0003677">
    <property type="term" value="F:DNA binding"/>
    <property type="evidence" value="ECO:0007669"/>
    <property type="project" value="UniProtKB-KW"/>
</dbReference>
<evidence type="ECO:0000259" key="4">
    <source>
        <dbReference type="PROSITE" id="PS51063"/>
    </source>
</evidence>
<proteinExistence type="predicted"/>
<keyword evidence="6" id="KW-1185">Reference proteome</keyword>
<keyword evidence="3" id="KW-0804">Transcription</keyword>
<dbReference type="EMBL" id="BMIP01000013">
    <property type="protein sequence ID" value="GGD83393.1"/>
    <property type="molecule type" value="Genomic_DNA"/>
</dbReference>
<dbReference type="InterPro" id="IPR036388">
    <property type="entry name" value="WH-like_DNA-bd_sf"/>
</dbReference>
<dbReference type="Pfam" id="PF00027">
    <property type="entry name" value="cNMP_binding"/>
    <property type="match status" value="1"/>
</dbReference>
<dbReference type="SUPFAM" id="SSF51206">
    <property type="entry name" value="cAMP-binding domain-like"/>
    <property type="match status" value="1"/>
</dbReference>
<reference evidence="5" key="2">
    <citation type="submission" date="2020-09" db="EMBL/GenBank/DDBJ databases">
        <authorList>
            <person name="Sun Q."/>
            <person name="Zhou Y."/>
        </authorList>
    </citation>
    <scope>NUCLEOTIDE SEQUENCE</scope>
    <source>
        <strain evidence="5">CGMCC 1.15360</strain>
    </source>
</reference>
<dbReference type="PROSITE" id="PS51063">
    <property type="entry name" value="HTH_CRP_2"/>
    <property type="match status" value="1"/>
</dbReference>
<evidence type="ECO:0000313" key="6">
    <source>
        <dbReference type="Proteomes" id="UP000612349"/>
    </source>
</evidence>
<dbReference type="CDD" id="cd00038">
    <property type="entry name" value="CAP_ED"/>
    <property type="match status" value="1"/>
</dbReference>
<reference evidence="5" key="1">
    <citation type="journal article" date="2014" name="Int. J. Syst. Evol. Microbiol.">
        <title>Complete genome sequence of Corynebacterium casei LMG S-19264T (=DSM 44701T), isolated from a smear-ripened cheese.</title>
        <authorList>
            <consortium name="US DOE Joint Genome Institute (JGI-PGF)"/>
            <person name="Walter F."/>
            <person name="Albersmeier A."/>
            <person name="Kalinowski J."/>
            <person name="Ruckert C."/>
        </authorList>
    </citation>
    <scope>NUCLEOTIDE SEQUENCE</scope>
    <source>
        <strain evidence="5">CGMCC 1.15360</strain>
    </source>
</reference>
<dbReference type="Pfam" id="PF13545">
    <property type="entry name" value="HTH_Crp_2"/>
    <property type="match status" value="1"/>
</dbReference>
<evidence type="ECO:0000256" key="2">
    <source>
        <dbReference type="ARBA" id="ARBA00023125"/>
    </source>
</evidence>
<dbReference type="Gene3D" id="2.60.120.10">
    <property type="entry name" value="Jelly Rolls"/>
    <property type="match status" value="1"/>
</dbReference>
<evidence type="ECO:0000256" key="3">
    <source>
        <dbReference type="ARBA" id="ARBA00023163"/>
    </source>
</evidence>
<evidence type="ECO:0000256" key="1">
    <source>
        <dbReference type="ARBA" id="ARBA00023015"/>
    </source>
</evidence>
<organism evidence="5 6">
    <name type="scientific">Croceicoccus mobilis</name>
    <dbReference type="NCBI Taxonomy" id="1703339"/>
    <lineage>
        <taxon>Bacteria</taxon>
        <taxon>Pseudomonadati</taxon>
        <taxon>Pseudomonadota</taxon>
        <taxon>Alphaproteobacteria</taxon>
        <taxon>Sphingomonadales</taxon>
        <taxon>Erythrobacteraceae</taxon>
        <taxon>Croceicoccus</taxon>
    </lineage>
</organism>
<keyword evidence="2" id="KW-0238">DNA-binding</keyword>
<dbReference type="SUPFAM" id="SSF46785">
    <property type="entry name" value="Winged helix' DNA-binding domain"/>
    <property type="match status" value="1"/>
</dbReference>
<evidence type="ECO:0000313" key="5">
    <source>
        <dbReference type="EMBL" id="GGD83393.1"/>
    </source>
</evidence>
<dbReference type="InterPro" id="IPR036390">
    <property type="entry name" value="WH_DNA-bd_sf"/>
</dbReference>
<dbReference type="GO" id="GO:0006355">
    <property type="term" value="P:regulation of DNA-templated transcription"/>
    <property type="evidence" value="ECO:0007669"/>
    <property type="project" value="InterPro"/>
</dbReference>
<gene>
    <name evidence="5" type="ORF">GCM10010990_36860</name>
</gene>
<name>A0A916Z9W2_9SPHN</name>
<dbReference type="AlphaFoldDB" id="A0A916Z9W2"/>